<accession>A0A9W8Z026</accession>
<dbReference type="EMBL" id="JAPEVA010000178">
    <property type="protein sequence ID" value="KAJ4395075.1"/>
    <property type="molecule type" value="Genomic_DNA"/>
</dbReference>
<name>A0A9W8Z026_9PLEO</name>
<evidence type="ECO:0000313" key="2">
    <source>
        <dbReference type="Proteomes" id="UP001140510"/>
    </source>
</evidence>
<comment type="caution">
    <text evidence="1">The sequence shown here is derived from an EMBL/GenBank/DDBJ whole genome shotgun (WGS) entry which is preliminary data.</text>
</comment>
<dbReference type="OrthoDB" id="10464398at2759"/>
<gene>
    <name evidence="1" type="ORF">N0V91_011089</name>
</gene>
<organism evidence="1 2">
    <name type="scientific">Didymella pomorum</name>
    <dbReference type="NCBI Taxonomy" id="749634"/>
    <lineage>
        <taxon>Eukaryota</taxon>
        <taxon>Fungi</taxon>
        <taxon>Dikarya</taxon>
        <taxon>Ascomycota</taxon>
        <taxon>Pezizomycotina</taxon>
        <taxon>Dothideomycetes</taxon>
        <taxon>Pleosporomycetidae</taxon>
        <taxon>Pleosporales</taxon>
        <taxon>Pleosporineae</taxon>
        <taxon>Didymellaceae</taxon>
        <taxon>Didymella</taxon>
    </lineage>
</organism>
<protein>
    <submittedName>
        <fullName evidence="1">Uncharacterized protein</fullName>
    </submittedName>
</protein>
<dbReference type="Proteomes" id="UP001140510">
    <property type="component" value="Unassembled WGS sequence"/>
</dbReference>
<reference evidence="1" key="1">
    <citation type="submission" date="2022-10" db="EMBL/GenBank/DDBJ databases">
        <title>Tapping the CABI collections for fungal endophytes: first genome assemblies for Collariella, Neodidymelliopsis, Ascochyta clinopodiicola, Didymella pomorum, Didymosphaeria variabile, Neocosmospora piperis and Neocucurbitaria cava.</title>
        <authorList>
            <person name="Hill R."/>
        </authorList>
    </citation>
    <scope>NUCLEOTIDE SEQUENCE</scope>
    <source>
        <strain evidence="1">IMI 355091</strain>
    </source>
</reference>
<sequence length="227" mass="25605">MDRDRADVICAGLQNYYELYVLRRKMKQAPVTVLLEQDSEGDSKGYLVVMKKGDPLHDPKLPLAQVRPGELVLFYHTRKDTDIPIPIYGTTEDVRVGVKGGYHIVDQKPEKMFKIAELSVPRTENQACAHKLVRLIVNPAARTILADVMLLDVKGDPDTIRFRELTVESVLADKETFQVHTHIKSTVPLSLHGICQRKGAQWESESIQWAQSGDTEEVNKCRGVSSR</sequence>
<keyword evidence="2" id="KW-1185">Reference proteome</keyword>
<proteinExistence type="predicted"/>
<evidence type="ECO:0000313" key="1">
    <source>
        <dbReference type="EMBL" id="KAJ4395075.1"/>
    </source>
</evidence>
<dbReference type="AlphaFoldDB" id="A0A9W8Z026"/>